<evidence type="ECO:0000313" key="2">
    <source>
        <dbReference type="EMBL" id="PMD18792.1"/>
    </source>
</evidence>
<accession>A0A2J6PXL9</accession>
<feature type="region of interest" description="Disordered" evidence="1">
    <location>
        <begin position="80"/>
        <end position="225"/>
    </location>
</feature>
<sequence length="657" mass="73093">MVVMESKSIFTPRLDASALSRKKNPDPSQRPQRYWNDSRLSVKPRLIAPDARTMAGRQRTFDLIPTTLVKSHGNQPIRMTSKQVKKAYQQANRKPRVSRAEQRRLDAAELERQKKEYEREKAAAKAKAAREKKAAKENAEKEARKKMGLPEPSRFVRASQPTISRFVKKGSNGKRSWQEIKMDTVVGDSDATLSDTEIRGKDEEQPPAKRIAIEEDSDDEFGEFPSLSQSDLLEKIDSSMVSVTDLGSGAGSSAVVANQPAEPPCRTASQELPARKLSEDESPLDDSQVFTEMLNTQLLSEAASAAQRSDGAASRGLPILEQVSPRPIPSGFKEPKVKPIPKEVMHKPMPTKMPNPPASTPATNKDDRAKLPRPTMAPRPALQEVSVNMPPPPIPFKEKKAISFAPSPQKHKLLPQNATKSNTAGYDTPSATQIFLENHLDDFFPSPSQAMRELISDAEDLPSNTQIARELSPELPAEKTTSLPSNRPITRALRLTPVIEEDGFDNLICTQDLILSSQELEITTPSQAPSNPEAVPELVKEKPVSRPKARFFEEKEDDILRAVLDESKTTAARPQTQPPQARERKRLFFEEKEEDLLAAALDESKKMAEKQEAMKVPLKEMKGNRRKERTLKRGLSSASTDYGEDEFSGGEWESLGF</sequence>
<reference evidence="2 3" key="1">
    <citation type="submission" date="2016-05" db="EMBL/GenBank/DDBJ databases">
        <title>A degradative enzymes factory behind the ericoid mycorrhizal symbiosis.</title>
        <authorList>
            <consortium name="DOE Joint Genome Institute"/>
            <person name="Martino E."/>
            <person name="Morin E."/>
            <person name="Grelet G."/>
            <person name="Kuo A."/>
            <person name="Kohler A."/>
            <person name="Daghino S."/>
            <person name="Barry K."/>
            <person name="Choi C."/>
            <person name="Cichocki N."/>
            <person name="Clum A."/>
            <person name="Copeland A."/>
            <person name="Hainaut M."/>
            <person name="Haridas S."/>
            <person name="Labutti K."/>
            <person name="Lindquist E."/>
            <person name="Lipzen A."/>
            <person name="Khouja H.-R."/>
            <person name="Murat C."/>
            <person name="Ohm R."/>
            <person name="Olson A."/>
            <person name="Spatafora J."/>
            <person name="Veneault-Fourrey C."/>
            <person name="Henrissat B."/>
            <person name="Grigoriev I."/>
            <person name="Martin F."/>
            <person name="Perotto S."/>
        </authorList>
    </citation>
    <scope>NUCLEOTIDE SEQUENCE [LARGE SCALE GENOMIC DNA]</scope>
    <source>
        <strain evidence="2 3">UAMH 7357</strain>
    </source>
</reference>
<feature type="region of interest" description="Disordered" evidence="1">
    <location>
        <begin position="1"/>
        <end position="37"/>
    </location>
</feature>
<dbReference type="OrthoDB" id="4590776at2759"/>
<dbReference type="Proteomes" id="UP000235672">
    <property type="component" value="Unassembled WGS sequence"/>
</dbReference>
<feature type="region of interest" description="Disordered" evidence="1">
    <location>
        <begin position="565"/>
        <end position="584"/>
    </location>
</feature>
<name>A0A2J6PXL9_9HELO</name>
<proteinExistence type="predicted"/>
<feature type="compositionally biased region" description="Basic and acidic residues" evidence="1">
    <location>
        <begin position="98"/>
        <end position="145"/>
    </location>
</feature>
<feature type="region of interest" description="Disordered" evidence="1">
    <location>
        <begin position="247"/>
        <end position="285"/>
    </location>
</feature>
<feature type="compositionally biased region" description="Basic and acidic residues" evidence="1">
    <location>
        <begin position="196"/>
        <end position="213"/>
    </location>
</feature>
<keyword evidence="3" id="KW-1185">Reference proteome</keyword>
<dbReference type="AlphaFoldDB" id="A0A2J6PXL9"/>
<evidence type="ECO:0000313" key="3">
    <source>
        <dbReference type="Proteomes" id="UP000235672"/>
    </source>
</evidence>
<dbReference type="EMBL" id="KZ613492">
    <property type="protein sequence ID" value="PMD18792.1"/>
    <property type="molecule type" value="Genomic_DNA"/>
</dbReference>
<dbReference type="STRING" id="1745343.A0A2J6PXL9"/>
<feature type="region of interest" description="Disordered" evidence="1">
    <location>
        <begin position="607"/>
        <end position="657"/>
    </location>
</feature>
<feature type="compositionally biased region" description="Basic and acidic residues" evidence="1">
    <location>
        <begin position="607"/>
        <end position="623"/>
    </location>
</feature>
<feature type="compositionally biased region" description="Basic and acidic residues" evidence="1">
    <location>
        <begin position="333"/>
        <end position="346"/>
    </location>
</feature>
<organism evidence="2 3">
    <name type="scientific">Hyaloscypha hepaticicola</name>
    <dbReference type="NCBI Taxonomy" id="2082293"/>
    <lineage>
        <taxon>Eukaryota</taxon>
        <taxon>Fungi</taxon>
        <taxon>Dikarya</taxon>
        <taxon>Ascomycota</taxon>
        <taxon>Pezizomycotina</taxon>
        <taxon>Leotiomycetes</taxon>
        <taxon>Helotiales</taxon>
        <taxon>Hyaloscyphaceae</taxon>
        <taxon>Hyaloscypha</taxon>
    </lineage>
</organism>
<feature type="compositionally biased region" description="Polar residues" evidence="1">
    <location>
        <begin position="569"/>
        <end position="579"/>
    </location>
</feature>
<gene>
    <name evidence="2" type="ORF">NA56DRAFT_220593</name>
</gene>
<feature type="region of interest" description="Disordered" evidence="1">
    <location>
        <begin position="301"/>
        <end position="399"/>
    </location>
</feature>
<protein>
    <submittedName>
        <fullName evidence="2">Uncharacterized protein</fullName>
    </submittedName>
</protein>
<evidence type="ECO:0000256" key="1">
    <source>
        <dbReference type="SAM" id="MobiDB-lite"/>
    </source>
</evidence>
<feature type="compositionally biased region" description="Low complexity" evidence="1">
    <location>
        <begin position="302"/>
        <end position="316"/>
    </location>
</feature>